<dbReference type="CDD" id="cd01449">
    <property type="entry name" value="TST_Repeat_2"/>
    <property type="match status" value="1"/>
</dbReference>
<dbReference type="STRING" id="571933.SAMN05216362_10232"/>
<keyword evidence="2" id="KW-0677">Repeat</keyword>
<dbReference type="InterPro" id="IPR001763">
    <property type="entry name" value="Rhodanese-like_dom"/>
</dbReference>
<dbReference type="GO" id="GO:0004792">
    <property type="term" value="F:thiosulfate-cyanide sulfurtransferase activity"/>
    <property type="evidence" value="ECO:0007669"/>
    <property type="project" value="TreeGrafter"/>
</dbReference>
<dbReference type="PANTHER" id="PTHR11364:SF27">
    <property type="entry name" value="SULFURTRANSFERASE"/>
    <property type="match status" value="1"/>
</dbReference>
<dbReference type="CDD" id="cd01448">
    <property type="entry name" value="TST_Repeat_1"/>
    <property type="match status" value="1"/>
</dbReference>
<keyword evidence="5" id="KW-1185">Reference proteome</keyword>
<evidence type="ECO:0000256" key="2">
    <source>
        <dbReference type="ARBA" id="ARBA00022737"/>
    </source>
</evidence>
<dbReference type="RefSeq" id="WP_091772225.1">
    <property type="nucleotide sequence ID" value="NZ_FOES01000002.1"/>
</dbReference>
<sequence length="274" mass="31808">MIISVEEAYKLYTEEDVIFADCRFNLQDSQWGMEQYQHRHIPNAVYFDLEKDLSGEVKSTGGRHPLPSLDTFTARLAERGINRDTTVVVYCQNRAFSSRMYWLLKFIGHPNVYLMNGGIQDWMETGYSVTKSNPIQSKSQYGDYQIQEHLVADMPYVKQHKEEERVVLIDSRSYERYLGKHEPIDHKAGHIPGAVNSDWTKILDENQLFKAKDNLKEYFMNYQDANEIIVYCGSGVTAAPNVVALWRAGFRNVRLYVGSFSDWISYEENEIETL</sequence>
<dbReference type="OrthoDB" id="9770030at2"/>
<protein>
    <submittedName>
        <fullName evidence="4">Thiosulfate/3-mercaptopyruvate sulfurtransferase</fullName>
    </submittedName>
</protein>
<name>A0A1H8ZNI6_9BACI</name>
<organism evidence="4 5">
    <name type="scientific">Piscibacillus halophilus</name>
    <dbReference type="NCBI Taxonomy" id="571933"/>
    <lineage>
        <taxon>Bacteria</taxon>
        <taxon>Bacillati</taxon>
        <taxon>Bacillota</taxon>
        <taxon>Bacilli</taxon>
        <taxon>Bacillales</taxon>
        <taxon>Bacillaceae</taxon>
        <taxon>Piscibacillus</taxon>
    </lineage>
</organism>
<dbReference type="AlphaFoldDB" id="A0A1H8ZNI6"/>
<proteinExistence type="predicted"/>
<feature type="domain" description="Rhodanese" evidence="3">
    <location>
        <begin position="13"/>
        <end position="131"/>
    </location>
</feature>
<evidence type="ECO:0000259" key="3">
    <source>
        <dbReference type="PROSITE" id="PS50206"/>
    </source>
</evidence>
<evidence type="ECO:0000313" key="4">
    <source>
        <dbReference type="EMBL" id="SEP65877.1"/>
    </source>
</evidence>
<gene>
    <name evidence="4" type="ORF">SAMN05216362_10232</name>
</gene>
<dbReference type="PROSITE" id="PS50206">
    <property type="entry name" value="RHODANESE_3"/>
    <property type="match status" value="2"/>
</dbReference>
<keyword evidence="1 4" id="KW-0808">Transferase</keyword>
<dbReference type="InterPro" id="IPR045078">
    <property type="entry name" value="TST/MPST-like"/>
</dbReference>
<evidence type="ECO:0000313" key="5">
    <source>
        <dbReference type="Proteomes" id="UP000199427"/>
    </source>
</evidence>
<evidence type="ECO:0000256" key="1">
    <source>
        <dbReference type="ARBA" id="ARBA00022679"/>
    </source>
</evidence>
<accession>A0A1H8ZNI6</accession>
<dbReference type="InterPro" id="IPR036873">
    <property type="entry name" value="Rhodanese-like_dom_sf"/>
</dbReference>
<dbReference type="Pfam" id="PF00581">
    <property type="entry name" value="Rhodanese"/>
    <property type="match status" value="2"/>
</dbReference>
<keyword evidence="4" id="KW-0670">Pyruvate</keyword>
<dbReference type="EMBL" id="FOES01000002">
    <property type="protein sequence ID" value="SEP65877.1"/>
    <property type="molecule type" value="Genomic_DNA"/>
</dbReference>
<dbReference type="Gene3D" id="3.40.250.10">
    <property type="entry name" value="Rhodanese-like domain"/>
    <property type="match status" value="2"/>
</dbReference>
<dbReference type="SMART" id="SM00450">
    <property type="entry name" value="RHOD"/>
    <property type="match status" value="2"/>
</dbReference>
<dbReference type="PANTHER" id="PTHR11364">
    <property type="entry name" value="THIOSULFATE SULFERTANSFERASE"/>
    <property type="match status" value="1"/>
</dbReference>
<reference evidence="4 5" key="1">
    <citation type="submission" date="2016-10" db="EMBL/GenBank/DDBJ databases">
        <authorList>
            <person name="de Groot N.N."/>
        </authorList>
    </citation>
    <scope>NUCLEOTIDE SEQUENCE [LARGE SCALE GENOMIC DNA]</scope>
    <source>
        <strain evidence="4 5">DSM 21633</strain>
    </source>
</reference>
<dbReference type="SUPFAM" id="SSF52821">
    <property type="entry name" value="Rhodanese/Cell cycle control phosphatase"/>
    <property type="match status" value="2"/>
</dbReference>
<dbReference type="Proteomes" id="UP000199427">
    <property type="component" value="Unassembled WGS sequence"/>
</dbReference>
<feature type="domain" description="Rhodanese" evidence="3">
    <location>
        <begin position="162"/>
        <end position="272"/>
    </location>
</feature>